<keyword evidence="10" id="KW-1185">Reference proteome</keyword>
<feature type="transmembrane region" description="Helical" evidence="7">
    <location>
        <begin position="263"/>
        <end position="280"/>
    </location>
</feature>
<sequence length="325" mass="33308">MSKRGWLLLLAVGVIWGVPYLLIKIAVGQVSPVTVVFVRTALGALLLLPFALRGGGLRVLRGHWPAVLGFAALEIVGPWILLSNAEQTLTSSTTGLLVATVPIAAVVLGRIVGDRRPVAAVRWVGLLVGLGGVALLLGPGAAADDPWAVTQVLLAALGYATAPIIADRGLRDVPAIPLTATCLGITALVYLPFLVAGGRQPWPETDAVLALVALGAVCTALAFVLFFRLIVEVGAARSTLVAYLNPVVAVTLGALVLDEPLTWTIAGATALILLGSAAASRRGGDESDPSRPGAEPATATEPATIDDITVARTATDDEAPVPHAP</sequence>
<feature type="transmembrane region" description="Helical" evidence="7">
    <location>
        <begin position="147"/>
        <end position="166"/>
    </location>
</feature>
<keyword evidence="3 7" id="KW-0812">Transmembrane</keyword>
<dbReference type="OrthoDB" id="4630069at2"/>
<evidence type="ECO:0000256" key="4">
    <source>
        <dbReference type="ARBA" id="ARBA00022989"/>
    </source>
</evidence>
<feature type="domain" description="EamA" evidence="8">
    <location>
        <begin position="147"/>
        <end position="277"/>
    </location>
</feature>
<dbReference type="InterPro" id="IPR000620">
    <property type="entry name" value="EamA_dom"/>
</dbReference>
<feature type="transmembrane region" description="Helical" evidence="7">
    <location>
        <begin position="94"/>
        <end position="113"/>
    </location>
</feature>
<feature type="domain" description="EamA" evidence="8">
    <location>
        <begin position="4"/>
        <end position="137"/>
    </location>
</feature>
<dbReference type="InterPro" id="IPR050638">
    <property type="entry name" value="AA-Vitamin_Transporters"/>
</dbReference>
<evidence type="ECO:0000256" key="6">
    <source>
        <dbReference type="SAM" id="MobiDB-lite"/>
    </source>
</evidence>
<evidence type="ECO:0000256" key="2">
    <source>
        <dbReference type="ARBA" id="ARBA00007362"/>
    </source>
</evidence>
<feature type="transmembrane region" description="Helical" evidence="7">
    <location>
        <begin position="207"/>
        <end position="227"/>
    </location>
</feature>
<feature type="region of interest" description="Disordered" evidence="6">
    <location>
        <begin position="280"/>
        <end position="325"/>
    </location>
</feature>
<organism evidence="9 10">
    <name type="scientific">Cellulomonas rhizosphaerae</name>
    <dbReference type="NCBI Taxonomy" id="2293719"/>
    <lineage>
        <taxon>Bacteria</taxon>
        <taxon>Bacillati</taxon>
        <taxon>Actinomycetota</taxon>
        <taxon>Actinomycetes</taxon>
        <taxon>Micrococcales</taxon>
        <taxon>Cellulomonadaceae</taxon>
        <taxon>Cellulomonas</taxon>
    </lineage>
</organism>
<comment type="similarity">
    <text evidence="2">Belongs to the EamA transporter family.</text>
</comment>
<dbReference type="SUPFAM" id="SSF103481">
    <property type="entry name" value="Multidrug resistance efflux transporter EmrE"/>
    <property type="match status" value="2"/>
</dbReference>
<proteinExistence type="inferred from homology"/>
<feature type="transmembrane region" description="Helical" evidence="7">
    <location>
        <begin position="173"/>
        <end position="195"/>
    </location>
</feature>
<dbReference type="PANTHER" id="PTHR32322:SF9">
    <property type="entry name" value="AMINO-ACID METABOLITE EFFLUX PUMP-RELATED"/>
    <property type="match status" value="1"/>
</dbReference>
<dbReference type="Pfam" id="PF00892">
    <property type="entry name" value="EamA"/>
    <property type="match status" value="2"/>
</dbReference>
<evidence type="ECO:0000256" key="5">
    <source>
        <dbReference type="ARBA" id="ARBA00023136"/>
    </source>
</evidence>
<feature type="transmembrane region" description="Helical" evidence="7">
    <location>
        <begin position="7"/>
        <end position="27"/>
    </location>
</feature>
<keyword evidence="5 7" id="KW-0472">Membrane</keyword>
<evidence type="ECO:0000256" key="3">
    <source>
        <dbReference type="ARBA" id="ARBA00022692"/>
    </source>
</evidence>
<comment type="subcellular location">
    <subcellularLocation>
        <location evidence="1">Membrane</location>
        <topology evidence="1">Multi-pass membrane protein</topology>
    </subcellularLocation>
</comment>
<gene>
    <name evidence="9" type="ORF">D1825_03970</name>
</gene>
<protein>
    <submittedName>
        <fullName evidence="9">EamA family transporter</fullName>
    </submittedName>
</protein>
<keyword evidence="4 7" id="KW-1133">Transmembrane helix</keyword>
<reference evidence="9 10" key="1">
    <citation type="submission" date="2018-08" db="EMBL/GenBank/DDBJ databases">
        <title>Cellulomonas rhizosphaerae sp. nov., a novel actinomycete isolated from soil.</title>
        <authorList>
            <person name="Tian Y."/>
        </authorList>
    </citation>
    <scope>NUCLEOTIDE SEQUENCE [LARGE SCALE GENOMIC DNA]</scope>
    <source>
        <strain evidence="9 10">NEAU-TCZ24</strain>
    </source>
</reference>
<feature type="transmembrane region" description="Helical" evidence="7">
    <location>
        <begin position="239"/>
        <end position="257"/>
    </location>
</feature>
<evidence type="ECO:0000313" key="9">
    <source>
        <dbReference type="EMBL" id="RHA43899.1"/>
    </source>
</evidence>
<dbReference type="AlphaFoldDB" id="A0A413RPG8"/>
<name>A0A413RPG8_9CELL</name>
<comment type="caution">
    <text evidence="9">The sequence shown here is derived from an EMBL/GenBank/DDBJ whole genome shotgun (WGS) entry which is preliminary data.</text>
</comment>
<dbReference type="InterPro" id="IPR037185">
    <property type="entry name" value="EmrE-like"/>
</dbReference>
<dbReference type="RefSeq" id="WP_118766170.1">
    <property type="nucleotide sequence ID" value="NZ_QWKP01000132.1"/>
</dbReference>
<feature type="transmembrane region" description="Helical" evidence="7">
    <location>
        <begin position="33"/>
        <end position="52"/>
    </location>
</feature>
<feature type="transmembrane region" description="Helical" evidence="7">
    <location>
        <begin position="64"/>
        <end position="82"/>
    </location>
</feature>
<evidence type="ECO:0000313" key="10">
    <source>
        <dbReference type="Proteomes" id="UP000283374"/>
    </source>
</evidence>
<evidence type="ECO:0000256" key="1">
    <source>
        <dbReference type="ARBA" id="ARBA00004141"/>
    </source>
</evidence>
<evidence type="ECO:0000256" key="7">
    <source>
        <dbReference type="SAM" id="Phobius"/>
    </source>
</evidence>
<feature type="compositionally biased region" description="Low complexity" evidence="6">
    <location>
        <begin position="294"/>
        <end position="308"/>
    </location>
</feature>
<dbReference type="EMBL" id="QWKP01000132">
    <property type="protein sequence ID" value="RHA43899.1"/>
    <property type="molecule type" value="Genomic_DNA"/>
</dbReference>
<evidence type="ECO:0000259" key="8">
    <source>
        <dbReference type="Pfam" id="PF00892"/>
    </source>
</evidence>
<dbReference type="Proteomes" id="UP000283374">
    <property type="component" value="Unassembled WGS sequence"/>
</dbReference>
<dbReference type="PANTHER" id="PTHR32322">
    <property type="entry name" value="INNER MEMBRANE TRANSPORTER"/>
    <property type="match status" value="1"/>
</dbReference>
<feature type="transmembrane region" description="Helical" evidence="7">
    <location>
        <begin position="120"/>
        <end position="141"/>
    </location>
</feature>
<dbReference type="GO" id="GO:0016020">
    <property type="term" value="C:membrane"/>
    <property type="evidence" value="ECO:0007669"/>
    <property type="project" value="UniProtKB-SubCell"/>
</dbReference>
<accession>A0A413RPG8</accession>